<organism evidence="1 2">
    <name type="scientific">Dyadobacter helix</name>
    <dbReference type="NCBI Taxonomy" id="2822344"/>
    <lineage>
        <taxon>Bacteria</taxon>
        <taxon>Pseudomonadati</taxon>
        <taxon>Bacteroidota</taxon>
        <taxon>Cytophagia</taxon>
        <taxon>Cytophagales</taxon>
        <taxon>Spirosomataceae</taxon>
        <taxon>Dyadobacter</taxon>
    </lineage>
</organism>
<protein>
    <submittedName>
        <fullName evidence="1">Uncharacterized protein</fullName>
    </submittedName>
</protein>
<comment type="caution">
    <text evidence="1">The sequence shown here is derived from an EMBL/GenBank/DDBJ whole genome shotgun (WGS) entry which is preliminary data.</text>
</comment>
<reference evidence="1" key="1">
    <citation type="submission" date="2021-04" db="EMBL/GenBank/DDBJ databases">
        <authorList>
            <person name="Rodrigo-Torres L."/>
            <person name="Arahal R. D."/>
            <person name="Lucena T."/>
        </authorList>
    </citation>
    <scope>NUCLEOTIDE SEQUENCE</scope>
    <source>
        <strain evidence="1">CECT 9275</strain>
    </source>
</reference>
<dbReference type="AlphaFoldDB" id="A0A916JBA4"/>
<keyword evidence="2" id="KW-1185">Reference proteome</keyword>
<dbReference type="EMBL" id="CAJRAF010000002">
    <property type="protein sequence ID" value="CAG5001526.1"/>
    <property type="molecule type" value="Genomic_DNA"/>
</dbReference>
<evidence type="ECO:0000313" key="2">
    <source>
        <dbReference type="Proteomes" id="UP000680038"/>
    </source>
</evidence>
<evidence type="ECO:0000313" key="1">
    <source>
        <dbReference type="EMBL" id="CAG5001526.1"/>
    </source>
</evidence>
<proteinExistence type="predicted"/>
<dbReference type="Proteomes" id="UP000680038">
    <property type="component" value="Unassembled WGS sequence"/>
</dbReference>
<name>A0A916JBA4_9BACT</name>
<accession>A0A916JBA4</accession>
<gene>
    <name evidence="1" type="ORF">DYBT9275_02682</name>
</gene>
<sequence>MKPYFADSEVITLSIAGRNGLPLMAEKYLINSWIRKIRSLRSYPFWQASDMLILICWASSSTLPNTSSFCQGGLFRSAFSLSTASGSLSWLAARGRLLRPLPKLVLRAEKRFDFLPVEQRTDDQIIDNPNNRHCQRVIRPGEMW</sequence>